<dbReference type="AlphaFoldDB" id="I3SF92"/>
<organism evidence="1">
    <name type="scientific">Lotus japonicus</name>
    <name type="common">Lotus corniculatus var. japonicus</name>
    <dbReference type="NCBI Taxonomy" id="34305"/>
    <lineage>
        <taxon>Eukaryota</taxon>
        <taxon>Viridiplantae</taxon>
        <taxon>Streptophyta</taxon>
        <taxon>Embryophyta</taxon>
        <taxon>Tracheophyta</taxon>
        <taxon>Spermatophyta</taxon>
        <taxon>Magnoliopsida</taxon>
        <taxon>eudicotyledons</taxon>
        <taxon>Gunneridae</taxon>
        <taxon>Pentapetalae</taxon>
        <taxon>rosids</taxon>
        <taxon>fabids</taxon>
        <taxon>Fabales</taxon>
        <taxon>Fabaceae</taxon>
        <taxon>Papilionoideae</taxon>
        <taxon>50 kb inversion clade</taxon>
        <taxon>NPAAA clade</taxon>
        <taxon>Hologalegina</taxon>
        <taxon>robinioid clade</taxon>
        <taxon>Loteae</taxon>
        <taxon>Lotus</taxon>
    </lineage>
</organism>
<name>I3SF92_LOTJA</name>
<reference evidence="1" key="1">
    <citation type="submission" date="2012-05" db="EMBL/GenBank/DDBJ databases">
        <authorList>
            <person name="Krishnakumar V."/>
            <person name="Cheung F."/>
            <person name="Xiao Y."/>
            <person name="Chan A."/>
            <person name="Moskal W.A."/>
            <person name="Town C.D."/>
        </authorList>
    </citation>
    <scope>NUCLEOTIDE SEQUENCE</scope>
</reference>
<protein>
    <submittedName>
        <fullName evidence="1">Uncharacterized protein</fullName>
    </submittedName>
</protein>
<sequence length="97" mass="11024">MSSKSITSSPFLPSCVVFSGFSDGILTAARCFMSEDYWYAENGGTNHVSTPPFFHCCFVILLLDSRKFQTCVHFQGLNLAWTIYCQFLLKNCDQIWC</sequence>
<proteinExistence type="evidence at transcript level"/>
<dbReference type="EMBL" id="BT139139">
    <property type="protein sequence ID" value="AFK38934.1"/>
    <property type="molecule type" value="mRNA"/>
</dbReference>
<evidence type="ECO:0000313" key="1">
    <source>
        <dbReference type="EMBL" id="AFK38934.1"/>
    </source>
</evidence>
<accession>I3SF92</accession>